<dbReference type="SUPFAM" id="SSF52151">
    <property type="entry name" value="FabD/lysophospholipase-like"/>
    <property type="match status" value="1"/>
</dbReference>
<evidence type="ECO:0000313" key="4">
    <source>
        <dbReference type="EMBL" id="MCZ0831246.1"/>
    </source>
</evidence>
<organism evidence="4 5">
    <name type="scientific">Brevibacillus halotolerans</name>
    <dbReference type="NCBI Taxonomy" id="1507437"/>
    <lineage>
        <taxon>Bacteria</taxon>
        <taxon>Bacillati</taxon>
        <taxon>Bacillota</taxon>
        <taxon>Bacilli</taxon>
        <taxon>Bacillales</taxon>
        <taxon>Paenibacillaceae</taxon>
        <taxon>Brevibacillus</taxon>
    </lineage>
</organism>
<sequence>MASTLIESGIRPAYVLGSILGEFAAAAVAGILDAEQALTAVLKQAEVFESTCVPGGMLAVLAEPAVYENSILKNETELVGVNYHSHFVISGGMVQIQAAERFLREKNIISQKPPVSFAFHSSLIDPAELDYRVFLSTQRQKQPTISFVSGVKGRLISEIDRDYFWDVVRQPICFFEALQAMEQESDYIYLDISPSGALSNFAKRIIRSDSQSECYSILSSYGVQREVIERLQRAEKKMTTFSYLL</sequence>
<gene>
    <name evidence="4" type="ORF">O0535_10815</name>
</gene>
<proteinExistence type="predicted"/>
<dbReference type="InterPro" id="IPR014043">
    <property type="entry name" value="Acyl_transferase_dom"/>
</dbReference>
<reference evidence="4" key="1">
    <citation type="submission" date="2022-09" db="EMBL/GenBank/DDBJ databases">
        <title>Genome analysis and characterization of larvicidal activity of Brevibacillus strains.</title>
        <authorList>
            <person name="Patrusheva E.V."/>
            <person name="Izotova A.O."/>
            <person name="Toshchakov S.V."/>
            <person name="Sineoky S.P."/>
        </authorList>
    </citation>
    <scope>NUCLEOTIDE SEQUENCE</scope>
    <source>
        <strain evidence="4">VKPM_B-13244</strain>
    </source>
</reference>
<dbReference type="SMART" id="SM00827">
    <property type="entry name" value="PKS_AT"/>
    <property type="match status" value="1"/>
</dbReference>
<feature type="domain" description="Malonyl-CoA:ACP transacylase (MAT)" evidence="3">
    <location>
        <begin position="1"/>
        <end position="235"/>
    </location>
</feature>
<keyword evidence="4" id="KW-0808">Transferase</keyword>
<evidence type="ECO:0000256" key="1">
    <source>
        <dbReference type="ARBA" id="ARBA00022450"/>
    </source>
</evidence>
<name>A0ABT4HXL2_9BACL</name>
<keyword evidence="2" id="KW-0597">Phosphoprotein</keyword>
<keyword evidence="5" id="KW-1185">Reference proteome</keyword>
<keyword evidence="4" id="KW-0012">Acyltransferase</keyword>
<dbReference type="InterPro" id="IPR050091">
    <property type="entry name" value="PKS_NRPS_Biosynth_Enz"/>
</dbReference>
<comment type="caution">
    <text evidence="4">The sequence shown here is derived from an EMBL/GenBank/DDBJ whole genome shotgun (WGS) entry which is preliminary data.</text>
</comment>
<dbReference type="RefSeq" id="WP_258417330.1">
    <property type="nucleotide sequence ID" value="NZ_JAPTNG010000007.1"/>
</dbReference>
<dbReference type="Pfam" id="PF00698">
    <property type="entry name" value="Acyl_transf_1"/>
    <property type="match status" value="1"/>
</dbReference>
<dbReference type="PANTHER" id="PTHR43775:SF37">
    <property type="entry name" value="SI:DKEY-61P9.11"/>
    <property type="match status" value="1"/>
</dbReference>
<accession>A0ABT4HXL2</accession>
<dbReference type="GO" id="GO:0016746">
    <property type="term" value="F:acyltransferase activity"/>
    <property type="evidence" value="ECO:0007669"/>
    <property type="project" value="UniProtKB-KW"/>
</dbReference>
<dbReference type="EMBL" id="JAPTNG010000007">
    <property type="protein sequence ID" value="MCZ0831246.1"/>
    <property type="molecule type" value="Genomic_DNA"/>
</dbReference>
<protein>
    <submittedName>
        <fullName evidence="4">Acyltransferase domain-containing protein</fullName>
    </submittedName>
</protein>
<evidence type="ECO:0000259" key="3">
    <source>
        <dbReference type="SMART" id="SM00827"/>
    </source>
</evidence>
<keyword evidence="1" id="KW-0596">Phosphopantetheine</keyword>
<dbReference type="Gene3D" id="3.40.366.10">
    <property type="entry name" value="Malonyl-Coenzyme A Acyl Carrier Protein, domain 2"/>
    <property type="match status" value="1"/>
</dbReference>
<dbReference type="InterPro" id="IPR016035">
    <property type="entry name" value="Acyl_Trfase/lysoPLipase"/>
</dbReference>
<evidence type="ECO:0000256" key="2">
    <source>
        <dbReference type="ARBA" id="ARBA00022553"/>
    </source>
</evidence>
<dbReference type="Proteomes" id="UP001067708">
    <property type="component" value="Unassembled WGS sequence"/>
</dbReference>
<dbReference type="PANTHER" id="PTHR43775">
    <property type="entry name" value="FATTY ACID SYNTHASE"/>
    <property type="match status" value="1"/>
</dbReference>
<dbReference type="InterPro" id="IPR001227">
    <property type="entry name" value="Ac_transferase_dom_sf"/>
</dbReference>
<evidence type="ECO:0000313" key="5">
    <source>
        <dbReference type="Proteomes" id="UP001067708"/>
    </source>
</evidence>